<sequence>CFAARSIGHSLFTSLGLEVVILGKEKFIHSLSQMSDNVVHKVYEAKKASKKHILSQISLTHNEPNVMDKQTQLLQAMQEEQVEELSATDEEVGSIKGILVGCGIKDLEDDMAIGHAVYANEHVVLTIADMQLDQMLVLAPLV</sequence>
<gene>
    <name evidence="1" type="ORF">PAXRUDRAFT_181001</name>
</gene>
<reference evidence="1 2" key="1">
    <citation type="submission" date="2014-04" db="EMBL/GenBank/DDBJ databases">
        <authorList>
            <consortium name="DOE Joint Genome Institute"/>
            <person name="Kuo A."/>
            <person name="Kohler A."/>
            <person name="Jargeat P."/>
            <person name="Nagy L.G."/>
            <person name="Floudas D."/>
            <person name="Copeland A."/>
            <person name="Barry K.W."/>
            <person name="Cichocki N."/>
            <person name="Veneault-Fourrey C."/>
            <person name="LaButti K."/>
            <person name="Lindquist E.A."/>
            <person name="Lipzen A."/>
            <person name="Lundell T."/>
            <person name="Morin E."/>
            <person name="Murat C."/>
            <person name="Sun H."/>
            <person name="Tunlid A."/>
            <person name="Henrissat B."/>
            <person name="Grigoriev I.V."/>
            <person name="Hibbett D.S."/>
            <person name="Martin F."/>
            <person name="Nordberg H.P."/>
            <person name="Cantor M.N."/>
            <person name="Hua S.X."/>
        </authorList>
    </citation>
    <scope>NUCLEOTIDE SEQUENCE [LARGE SCALE GENOMIC DNA]</scope>
    <source>
        <strain evidence="1 2">Ve08.2h10</strain>
    </source>
</reference>
<dbReference type="HOGENOM" id="CLU_125584_0_0_1"/>
<accession>A0A0D0D5V8</accession>
<feature type="non-terminal residue" evidence="1">
    <location>
        <position position="1"/>
    </location>
</feature>
<dbReference type="InParanoid" id="A0A0D0D5V8"/>
<name>A0A0D0D5V8_9AGAM</name>
<evidence type="ECO:0000313" key="2">
    <source>
        <dbReference type="Proteomes" id="UP000054538"/>
    </source>
</evidence>
<protein>
    <submittedName>
        <fullName evidence="1">Uncharacterized protein</fullName>
    </submittedName>
</protein>
<proteinExistence type="predicted"/>
<reference evidence="2" key="2">
    <citation type="submission" date="2015-01" db="EMBL/GenBank/DDBJ databases">
        <title>Evolutionary Origins and Diversification of the Mycorrhizal Mutualists.</title>
        <authorList>
            <consortium name="DOE Joint Genome Institute"/>
            <consortium name="Mycorrhizal Genomics Consortium"/>
            <person name="Kohler A."/>
            <person name="Kuo A."/>
            <person name="Nagy L.G."/>
            <person name="Floudas D."/>
            <person name="Copeland A."/>
            <person name="Barry K.W."/>
            <person name="Cichocki N."/>
            <person name="Veneault-Fourrey C."/>
            <person name="LaButti K."/>
            <person name="Lindquist E.A."/>
            <person name="Lipzen A."/>
            <person name="Lundell T."/>
            <person name="Morin E."/>
            <person name="Murat C."/>
            <person name="Riley R."/>
            <person name="Ohm R."/>
            <person name="Sun H."/>
            <person name="Tunlid A."/>
            <person name="Henrissat B."/>
            <person name="Grigoriev I.V."/>
            <person name="Hibbett D.S."/>
            <person name="Martin F."/>
        </authorList>
    </citation>
    <scope>NUCLEOTIDE SEQUENCE [LARGE SCALE GENOMIC DNA]</scope>
    <source>
        <strain evidence="2">Ve08.2h10</strain>
    </source>
</reference>
<keyword evidence="2" id="KW-1185">Reference proteome</keyword>
<dbReference type="OrthoDB" id="2676650at2759"/>
<dbReference type="AlphaFoldDB" id="A0A0D0D5V8"/>
<dbReference type="EMBL" id="KN831026">
    <property type="protein sequence ID" value="KIK72270.1"/>
    <property type="molecule type" value="Genomic_DNA"/>
</dbReference>
<organism evidence="1 2">
    <name type="scientific">Paxillus rubicundulus Ve08.2h10</name>
    <dbReference type="NCBI Taxonomy" id="930991"/>
    <lineage>
        <taxon>Eukaryota</taxon>
        <taxon>Fungi</taxon>
        <taxon>Dikarya</taxon>
        <taxon>Basidiomycota</taxon>
        <taxon>Agaricomycotina</taxon>
        <taxon>Agaricomycetes</taxon>
        <taxon>Agaricomycetidae</taxon>
        <taxon>Boletales</taxon>
        <taxon>Paxilineae</taxon>
        <taxon>Paxillaceae</taxon>
        <taxon>Paxillus</taxon>
    </lineage>
</organism>
<dbReference type="Proteomes" id="UP000054538">
    <property type="component" value="Unassembled WGS sequence"/>
</dbReference>
<evidence type="ECO:0000313" key="1">
    <source>
        <dbReference type="EMBL" id="KIK72270.1"/>
    </source>
</evidence>